<evidence type="ECO:0000256" key="3">
    <source>
        <dbReference type="ARBA" id="ARBA00023326"/>
    </source>
</evidence>
<dbReference type="InterPro" id="IPR003961">
    <property type="entry name" value="FN3_dom"/>
</dbReference>
<reference evidence="7 8" key="1">
    <citation type="submission" date="2019-06" db="EMBL/GenBank/DDBJ databases">
        <title>Sequencing the genomes of 1000 actinobacteria strains.</title>
        <authorList>
            <person name="Klenk H.-P."/>
        </authorList>
    </citation>
    <scope>NUCLEOTIDE SEQUENCE [LARGE SCALE GENOMIC DNA]</scope>
    <source>
        <strain evidence="7 8">DSM 21947</strain>
    </source>
</reference>
<keyword evidence="5" id="KW-0812">Transmembrane</keyword>
<evidence type="ECO:0000313" key="7">
    <source>
        <dbReference type="EMBL" id="TQO21138.1"/>
    </source>
</evidence>
<feature type="domain" description="Fibronectin type-III" evidence="6">
    <location>
        <begin position="648"/>
        <end position="736"/>
    </location>
</feature>
<dbReference type="Gene3D" id="2.60.40.10">
    <property type="entry name" value="Immunoglobulins"/>
    <property type="match status" value="1"/>
</dbReference>
<dbReference type="AlphaFoldDB" id="A0A8H2K915"/>
<evidence type="ECO:0000256" key="2">
    <source>
        <dbReference type="ARBA" id="ARBA00023295"/>
    </source>
</evidence>
<dbReference type="PANTHER" id="PTHR13817:SF73">
    <property type="entry name" value="FIBRONECTIN TYPE-III DOMAIN-CONTAINING PROTEIN"/>
    <property type="match status" value="1"/>
</dbReference>
<keyword evidence="2" id="KW-0326">Glycosidase</keyword>
<name>A0A8H2K915_9MICO</name>
<comment type="caution">
    <text evidence="7">The sequence shown here is derived from an EMBL/GenBank/DDBJ whole genome shotgun (WGS) entry which is preliminary data.</text>
</comment>
<keyword evidence="2" id="KW-0378">Hydrolase</keyword>
<evidence type="ECO:0000313" key="8">
    <source>
        <dbReference type="Proteomes" id="UP000316560"/>
    </source>
</evidence>
<keyword evidence="3" id="KW-0624">Polysaccharide degradation</keyword>
<dbReference type="InterPro" id="IPR011889">
    <property type="entry name" value="Liste_lipo_26"/>
</dbReference>
<dbReference type="Proteomes" id="UP000316560">
    <property type="component" value="Unassembled WGS sequence"/>
</dbReference>
<dbReference type="InterPro" id="IPR050964">
    <property type="entry name" value="Striated_Muscle_Regulatory"/>
</dbReference>
<dbReference type="PROSITE" id="PS50853">
    <property type="entry name" value="FN3"/>
    <property type="match status" value="1"/>
</dbReference>
<keyword evidence="3" id="KW-0119">Carbohydrate metabolism</keyword>
<keyword evidence="5" id="KW-0472">Membrane</keyword>
<evidence type="ECO:0000256" key="1">
    <source>
        <dbReference type="ARBA" id="ARBA00022737"/>
    </source>
</evidence>
<feature type="region of interest" description="Disordered" evidence="4">
    <location>
        <begin position="464"/>
        <end position="502"/>
    </location>
</feature>
<dbReference type="GO" id="GO:0016798">
    <property type="term" value="F:hydrolase activity, acting on glycosyl bonds"/>
    <property type="evidence" value="ECO:0007669"/>
    <property type="project" value="UniProtKB-KW"/>
</dbReference>
<dbReference type="InterPro" id="IPR013783">
    <property type="entry name" value="Ig-like_fold"/>
</dbReference>
<dbReference type="Pfam" id="PF03382">
    <property type="entry name" value="DUF285"/>
    <property type="match status" value="1"/>
</dbReference>
<dbReference type="PANTHER" id="PTHR13817">
    <property type="entry name" value="TITIN"/>
    <property type="match status" value="1"/>
</dbReference>
<dbReference type="CDD" id="cd00063">
    <property type="entry name" value="FN3"/>
    <property type="match status" value="1"/>
</dbReference>
<dbReference type="NCBIfam" id="TIGR02167">
    <property type="entry name" value="Liste_lipo_26"/>
    <property type="match status" value="5"/>
</dbReference>
<sequence>MYQKEAFPLSTRRSAPGHDSRHAPRFLSMLLLLVSALVLPAVVAPTSAAHALGDPDDIEVTWVWDNTGSTRPTPGIALENYQDIELVWTRERSGVPAVSYSTVPANDLTATLVLFMPNLSSGGIGLTSIGPFQNGDVVTVTVSGTSINSQVLRMSLGQFSGASTLIDIASAKFVSEVVSLGTLGLTSLKSAFLKTPNFQMTASLPPTVTDLQAAFQQSGVVSPGVGAWDVSQVTNLSSTFTSTDSFNEDLSGWNTSNVTRMNGIFGLAKAFNQDISGWNTSQVTLMSLMFFGAEAFNQDISGWNTSQVTDMVNMFRNAVAFNQDISGWNTSQVTDMRFMFGGATAFNQDVSGWNTSQVTKMARMFSGATSMNQDLGALDITGVVANPASSLYEMLSGSGMTDANYAATLNGWVTQPVQSGLTLSAGTKVADTCARVYAADTLGWIITDGWNTAAVDAKRTECDSTPATISWSPTPTTTTSSPFTPSPVPVTSGGPVSYSVESGSSTTSDCQVGLSSGELTYSTSGTCTVVATASATSTTYPVSTRKTFDLVQLPPANIEWSISDTQRAPAAFESPFTPPVLPSSTDGVSIAYSVVDAGTTGCTVNATTGVIGYTGGGDCTVRATTGATSALSANSLDVVFELPAPPDAPGTPSTPVATVNGGSIALSWTAPTTGGDPAGYTVTSSPAGAVCAIVGMTASCTGLTEGVSYSFTVIAFNAGGASATSASSNTVVVPTSAGGGSGGLANTGFEAQGLSTVALALLIAGAIAVLSVQTTRRRRQS</sequence>
<dbReference type="InterPro" id="IPR005046">
    <property type="entry name" value="DUF285"/>
</dbReference>
<accession>A0A8H2K915</accession>
<keyword evidence="1" id="KW-0677">Repeat</keyword>
<organism evidence="7 8">
    <name type="scientific">Rhodoglobus vestalii</name>
    <dbReference type="NCBI Taxonomy" id="193384"/>
    <lineage>
        <taxon>Bacteria</taxon>
        <taxon>Bacillati</taxon>
        <taxon>Actinomycetota</taxon>
        <taxon>Actinomycetes</taxon>
        <taxon>Micrococcales</taxon>
        <taxon>Microbacteriaceae</taxon>
        <taxon>Rhodoglobus</taxon>
    </lineage>
</organism>
<dbReference type="SUPFAM" id="SSF49265">
    <property type="entry name" value="Fibronectin type III"/>
    <property type="match status" value="1"/>
</dbReference>
<dbReference type="EMBL" id="VFRA01000001">
    <property type="protein sequence ID" value="TQO21138.1"/>
    <property type="molecule type" value="Genomic_DNA"/>
</dbReference>
<dbReference type="Pfam" id="PF00041">
    <property type="entry name" value="fn3"/>
    <property type="match status" value="1"/>
</dbReference>
<feature type="transmembrane region" description="Helical" evidence="5">
    <location>
        <begin position="753"/>
        <end position="772"/>
    </location>
</feature>
<proteinExistence type="predicted"/>
<dbReference type="SMART" id="SM00060">
    <property type="entry name" value="FN3"/>
    <property type="match status" value="1"/>
</dbReference>
<gene>
    <name evidence="7" type="ORF">FB472_2809</name>
</gene>
<evidence type="ECO:0000256" key="5">
    <source>
        <dbReference type="SAM" id="Phobius"/>
    </source>
</evidence>
<dbReference type="OrthoDB" id="3263746at2"/>
<keyword evidence="5" id="KW-1133">Transmembrane helix</keyword>
<protein>
    <submittedName>
        <fullName evidence="7">Surface protein</fullName>
    </submittedName>
</protein>
<evidence type="ECO:0000259" key="6">
    <source>
        <dbReference type="PROSITE" id="PS50853"/>
    </source>
</evidence>
<evidence type="ECO:0000256" key="4">
    <source>
        <dbReference type="SAM" id="MobiDB-lite"/>
    </source>
</evidence>
<keyword evidence="8" id="KW-1185">Reference proteome</keyword>
<dbReference type="InterPro" id="IPR036116">
    <property type="entry name" value="FN3_sf"/>
</dbReference>
<dbReference type="GO" id="GO:0000272">
    <property type="term" value="P:polysaccharide catabolic process"/>
    <property type="evidence" value="ECO:0007669"/>
    <property type="project" value="UniProtKB-KW"/>
</dbReference>